<dbReference type="PANTHER" id="PTHR33488:SF2">
    <property type="entry name" value="EARLY ENDOSOME ANTIGEN 1-LIKE"/>
    <property type="match status" value="1"/>
</dbReference>
<dbReference type="Pfam" id="PF05546">
    <property type="entry name" value="She9_MDM33"/>
    <property type="match status" value="1"/>
</dbReference>
<proteinExistence type="predicted"/>
<evidence type="ECO:0000313" key="2">
    <source>
        <dbReference type="EMBL" id="KAF5890078.1"/>
    </source>
</evidence>
<evidence type="ECO:0000256" key="1">
    <source>
        <dbReference type="SAM" id="Coils"/>
    </source>
</evidence>
<organism evidence="2 3">
    <name type="scientific">Clarias magur</name>
    <name type="common">Asian catfish</name>
    <name type="synonym">Macropteronotus magur</name>
    <dbReference type="NCBI Taxonomy" id="1594786"/>
    <lineage>
        <taxon>Eukaryota</taxon>
        <taxon>Metazoa</taxon>
        <taxon>Chordata</taxon>
        <taxon>Craniata</taxon>
        <taxon>Vertebrata</taxon>
        <taxon>Euteleostomi</taxon>
        <taxon>Actinopterygii</taxon>
        <taxon>Neopterygii</taxon>
        <taxon>Teleostei</taxon>
        <taxon>Ostariophysi</taxon>
        <taxon>Siluriformes</taxon>
        <taxon>Clariidae</taxon>
        <taxon>Clarias</taxon>
    </lineage>
</organism>
<dbReference type="InterPro" id="IPR008839">
    <property type="entry name" value="MDM33_fungi"/>
</dbReference>
<protein>
    <submittedName>
        <fullName evidence="2">Myosin-2 heavy chain-like</fullName>
    </submittedName>
</protein>
<reference evidence="2" key="1">
    <citation type="submission" date="2020-07" db="EMBL/GenBank/DDBJ databases">
        <title>Clarias magur genome sequencing, assembly and annotation.</title>
        <authorList>
            <person name="Kushwaha B."/>
            <person name="Kumar R."/>
            <person name="Das P."/>
            <person name="Joshi C.G."/>
            <person name="Kumar D."/>
            <person name="Nagpure N.S."/>
            <person name="Pandey M."/>
            <person name="Agarwal S."/>
            <person name="Srivastava S."/>
            <person name="Singh M."/>
            <person name="Sahoo L."/>
            <person name="Jayasankar P."/>
            <person name="Meher P.K."/>
            <person name="Koringa P.G."/>
            <person name="Iquebal M.A."/>
            <person name="Das S.P."/>
            <person name="Bit A."/>
            <person name="Patnaik S."/>
            <person name="Patel N."/>
            <person name="Shah T.M."/>
            <person name="Hinsu A."/>
            <person name="Jena J.K."/>
        </authorList>
    </citation>
    <scope>NUCLEOTIDE SEQUENCE</scope>
    <source>
        <strain evidence="2">CIFAMagur01</strain>
        <tissue evidence="2">Testis</tissue>
    </source>
</reference>
<comment type="caution">
    <text evidence="2">The sequence shown here is derived from an EMBL/GenBank/DDBJ whole genome shotgun (WGS) entry which is preliminary data.</text>
</comment>
<keyword evidence="3" id="KW-1185">Reference proteome</keyword>
<feature type="coiled-coil region" evidence="1">
    <location>
        <begin position="26"/>
        <end position="71"/>
    </location>
</feature>
<name>A0A8J4TF99_CLAMG</name>
<dbReference type="Proteomes" id="UP000727407">
    <property type="component" value="Unassembled WGS sequence"/>
</dbReference>
<gene>
    <name evidence="2" type="ORF">DAT39_020215</name>
</gene>
<sequence>MDSLPNECKVIRTSIIAFIFGGSREVRGFKQESENAKLRIEQSRDELKKSREIYEKSVEKMEKNQKELTEILVTTRNCEVKEIDFNTTIQMLVRGMDAMGRVKDQWENMVGFFQMVSNLVKISLTRTLRDFAST</sequence>
<evidence type="ECO:0000313" key="3">
    <source>
        <dbReference type="Proteomes" id="UP000727407"/>
    </source>
</evidence>
<dbReference type="EMBL" id="QNUK01000728">
    <property type="protein sequence ID" value="KAF5890078.1"/>
    <property type="molecule type" value="Genomic_DNA"/>
</dbReference>
<dbReference type="AlphaFoldDB" id="A0A8J4TF99"/>
<dbReference type="PANTHER" id="PTHR33488">
    <property type="entry name" value="ZGC:162509"/>
    <property type="match status" value="1"/>
</dbReference>
<keyword evidence="1" id="KW-0175">Coiled coil</keyword>
<accession>A0A8J4TF99</accession>
<dbReference type="OrthoDB" id="10515898at2759"/>